<gene>
    <name evidence="3" type="ORF">BRADI_5g15889v3</name>
</gene>
<dbReference type="Gramene" id="KQJ83627">
    <property type="protein sequence ID" value="KQJ83627"/>
    <property type="gene ID" value="BRADI_5g15889v3"/>
</dbReference>
<dbReference type="EnsemblPlants" id="KQJ83627">
    <property type="protein sequence ID" value="KQJ83627"/>
    <property type="gene ID" value="BRADI_5g15889v3"/>
</dbReference>
<organism evidence="3">
    <name type="scientific">Brachypodium distachyon</name>
    <name type="common">Purple false brome</name>
    <name type="synonym">Trachynia distachya</name>
    <dbReference type="NCBI Taxonomy" id="15368"/>
    <lineage>
        <taxon>Eukaryota</taxon>
        <taxon>Viridiplantae</taxon>
        <taxon>Streptophyta</taxon>
        <taxon>Embryophyta</taxon>
        <taxon>Tracheophyta</taxon>
        <taxon>Spermatophyta</taxon>
        <taxon>Magnoliopsida</taxon>
        <taxon>Liliopsida</taxon>
        <taxon>Poales</taxon>
        <taxon>Poaceae</taxon>
        <taxon>BOP clade</taxon>
        <taxon>Pooideae</taxon>
        <taxon>Stipodae</taxon>
        <taxon>Brachypodieae</taxon>
        <taxon>Brachypodium</taxon>
    </lineage>
</organism>
<reference evidence="3 4" key="1">
    <citation type="journal article" date="2010" name="Nature">
        <title>Genome sequencing and analysis of the model grass Brachypodium distachyon.</title>
        <authorList>
            <consortium name="International Brachypodium Initiative"/>
        </authorList>
    </citation>
    <scope>NUCLEOTIDE SEQUENCE [LARGE SCALE GENOMIC DNA]</scope>
    <source>
        <strain evidence="3 4">Bd21</strain>
    </source>
</reference>
<dbReference type="Pfam" id="PF23622">
    <property type="entry name" value="LRR_At1g61320_AtMIF1"/>
    <property type="match status" value="1"/>
</dbReference>
<dbReference type="STRING" id="15368.A0A0Q3H5X5"/>
<evidence type="ECO:0000313" key="4">
    <source>
        <dbReference type="EnsemblPlants" id="KQJ83627"/>
    </source>
</evidence>
<dbReference type="InterPro" id="IPR036047">
    <property type="entry name" value="F-box-like_dom_sf"/>
</dbReference>
<dbReference type="InterPro" id="IPR055357">
    <property type="entry name" value="LRR_At1g61320_AtMIF1"/>
</dbReference>
<accession>A0A0Q3H5X5</accession>
<evidence type="ECO:0000259" key="2">
    <source>
        <dbReference type="PROSITE" id="PS50181"/>
    </source>
</evidence>
<name>A0A0Q3H5X5_BRADI</name>
<dbReference type="SUPFAM" id="SSF81383">
    <property type="entry name" value="F-box domain"/>
    <property type="match status" value="1"/>
</dbReference>
<reference evidence="3" key="2">
    <citation type="submission" date="2017-06" db="EMBL/GenBank/DDBJ databases">
        <title>WGS assembly of Brachypodium distachyon.</title>
        <authorList>
            <consortium name="The International Brachypodium Initiative"/>
            <person name="Lucas S."/>
            <person name="Harmon-Smith M."/>
            <person name="Lail K."/>
            <person name="Tice H."/>
            <person name="Grimwood J."/>
            <person name="Bruce D."/>
            <person name="Barry K."/>
            <person name="Shu S."/>
            <person name="Lindquist E."/>
            <person name="Wang M."/>
            <person name="Pitluck S."/>
            <person name="Vogel J.P."/>
            <person name="Garvin D.F."/>
            <person name="Mockler T.C."/>
            <person name="Schmutz J."/>
            <person name="Rokhsar D."/>
            <person name="Bevan M.W."/>
        </authorList>
    </citation>
    <scope>NUCLEOTIDE SEQUENCE</scope>
    <source>
        <strain evidence="3">Bd21</strain>
    </source>
</reference>
<dbReference type="InterPro" id="IPR032675">
    <property type="entry name" value="LRR_dom_sf"/>
</dbReference>
<dbReference type="AlphaFoldDB" id="A0A0Q3H5X5"/>
<protein>
    <recommendedName>
        <fullName evidence="2">F-box domain-containing protein</fullName>
    </recommendedName>
</protein>
<proteinExistence type="predicted"/>
<dbReference type="Proteomes" id="UP000008810">
    <property type="component" value="Chromosome 5"/>
</dbReference>
<dbReference type="Gene3D" id="3.80.10.10">
    <property type="entry name" value="Ribonuclease Inhibitor"/>
    <property type="match status" value="1"/>
</dbReference>
<evidence type="ECO:0000313" key="5">
    <source>
        <dbReference type="Proteomes" id="UP000008810"/>
    </source>
</evidence>
<dbReference type="ExpressionAtlas" id="A0A0Q3H5X5">
    <property type="expression patterns" value="baseline and differential"/>
</dbReference>
<dbReference type="SUPFAM" id="SSF52047">
    <property type="entry name" value="RNI-like"/>
    <property type="match status" value="1"/>
</dbReference>
<keyword evidence="5" id="KW-1185">Reference proteome</keyword>
<reference evidence="4" key="3">
    <citation type="submission" date="2018-08" db="UniProtKB">
        <authorList>
            <consortium name="EnsemblPlants"/>
        </authorList>
    </citation>
    <scope>IDENTIFICATION</scope>
    <source>
        <strain evidence="4">cv. Bd21</strain>
    </source>
</reference>
<feature type="region of interest" description="Disordered" evidence="1">
    <location>
        <begin position="1"/>
        <end position="22"/>
    </location>
</feature>
<dbReference type="Pfam" id="PF00646">
    <property type="entry name" value="F-box"/>
    <property type="match status" value="1"/>
</dbReference>
<dbReference type="CDD" id="cd22160">
    <property type="entry name" value="F-box_AtFBL13-like"/>
    <property type="match status" value="1"/>
</dbReference>
<evidence type="ECO:0000256" key="1">
    <source>
        <dbReference type="SAM" id="MobiDB-lite"/>
    </source>
</evidence>
<dbReference type="PROSITE" id="PS50181">
    <property type="entry name" value="FBOX"/>
    <property type="match status" value="1"/>
</dbReference>
<dbReference type="InterPro" id="IPR001810">
    <property type="entry name" value="F-box_dom"/>
</dbReference>
<sequence length="485" mass="55250">MGKRSLNSEKHMHGTTAKKKRSGLQLSNMPTDILCSIMSKLPLKEAVRTSILSQQWKYHWCCHSNLEFSFTSMLSSHHLGGPITADSRNLMKQEFIERVDAVLKQHSGLGVENFRVWFPFNNGNTDPIERWVNFAVASKTKHLTLNFSSARCIGKPCIFDLRLLDGSVSSHLQYVELSSVFLQLPVGFKGLHLLMSNCNVLEFLRITDCSMLTRIHISHPSNALKHLQVHKCRSLQVMELNFGLITLEYSGPLIPLSPPGTLLLTKISMKPWDSCTALEYIFTELPSTVPRLEMLTLKCHEVERATLPEKLPKFVYLRHLRLELSSGPLEKKVDALDFACLLVAAPFLEKLEFHMWRMVSVNQSYGYGQQLRSIPSQPHCHLRFVDITGFYGQKDQLELALHILRNAAMLEAMKIDPKPSIAAEYGQMQGPFFLDGYQVARDYVLREDKCNVLYIKHVPRKTIEAKFLSGSLWSKLRTLSYGVFV</sequence>
<dbReference type="PANTHER" id="PTHR34145">
    <property type="entry name" value="OS02G0105600 PROTEIN"/>
    <property type="match status" value="1"/>
</dbReference>
<dbReference type="OrthoDB" id="778457at2759"/>
<feature type="compositionally biased region" description="Basic and acidic residues" evidence="1">
    <location>
        <begin position="1"/>
        <end position="12"/>
    </location>
</feature>
<dbReference type="EMBL" id="CM000884">
    <property type="protein sequence ID" value="KQJ83627.1"/>
    <property type="molecule type" value="Genomic_DNA"/>
</dbReference>
<dbReference type="InterPro" id="IPR053781">
    <property type="entry name" value="F-box_AtFBL13-like"/>
</dbReference>
<dbReference type="InterPro" id="IPR053772">
    <property type="entry name" value="At1g61320/At1g61330-like"/>
</dbReference>
<dbReference type="InParanoid" id="A0A0Q3H5X5"/>
<evidence type="ECO:0000313" key="3">
    <source>
        <dbReference type="EMBL" id="KQJ83627.1"/>
    </source>
</evidence>
<feature type="domain" description="F-box" evidence="2">
    <location>
        <begin position="23"/>
        <end position="57"/>
    </location>
</feature>
<dbReference type="PANTHER" id="PTHR34145:SF61">
    <property type="entry name" value="OS07G0161500 PROTEIN"/>
    <property type="match status" value="1"/>
</dbReference>